<evidence type="ECO:0000256" key="1">
    <source>
        <dbReference type="SAM" id="MobiDB-lite"/>
    </source>
</evidence>
<feature type="compositionally biased region" description="Acidic residues" evidence="1">
    <location>
        <begin position="226"/>
        <end position="241"/>
    </location>
</feature>
<dbReference type="AlphaFoldDB" id="A0AAV1BYG3"/>
<name>A0AAV1BYG3_OLDCO</name>
<feature type="compositionally biased region" description="Acidic residues" evidence="1">
    <location>
        <begin position="1"/>
        <end position="11"/>
    </location>
</feature>
<dbReference type="EMBL" id="OX459118">
    <property type="protein sequence ID" value="CAI9088414.1"/>
    <property type="molecule type" value="Genomic_DNA"/>
</dbReference>
<keyword evidence="3" id="KW-1185">Reference proteome</keyword>
<feature type="compositionally biased region" description="Acidic residues" evidence="1">
    <location>
        <begin position="20"/>
        <end position="31"/>
    </location>
</feature>
<organism evidence="2 3">
    <name type="scientific">Oldenlandia corymbosa var. corymbosa</name>
    <dbReference type="NCBI Taxonomy" id="529605"/>
    <lineage>
        <taxon>Eukaryota</taxon>
        <taxon>Viridiplantae</taxon>
        <taxon>Streptophyta</taxon>
        <taxon>Embryophyta</taxon>
        <taxon>Tracheophyta</taxon>
        <taxon>Spermatophyta</taxon>
        <taxon>Magnoliopsida</taxon>
        <taxon>eudicotyledons</taxon>
        <taxon>Gunneridae</taxon>
        <taxon>Pentapetalae</taxon>
        <taxon>asterids</taxon>
        <taxon>lamiids</taxon>
        <taxon>Gentianales</taxon>
        <taxon>Rubiaceae</taxon>
        <taxon>Rubioideae</taxon>
        <taxon>Spermacoceae</taxon>
        <taxon>Hedyotis-Oldenlandia complex</taxon>
        <taxon>Oldenlandia</taxon>
    </lineage>
</organism>
<gene>
    <name evidence="2" type="ORF">OLC1_LOCUS997</name>
</gene>
<feature type="compositionally biased region" description="Acidic residues" evidence="1">
    <location>
        <begin position="172"/>
        <end position="190"/>
    </location>
</feature>
<reference evidence="2" key="1">
    <citation type="submission" date="2023-03" db="EMBL/GenBank/DDBJ databases">
        <authorList>
            <person name="Julca I."/>
        </authorList>
    </citation>
    <scope>NUCLEOTIDE SEQUENCE</scope>
</reference>
<accession>A0AAV1BYG3</accession>
<evidence type="ECO:0000313" key="3">
    <source>
        <dbReference type="Proteomes" id="UP001161247"/>
    </source>
</evidence>
<dbReference type="Proteomes" id="UP001161247">
    <property type="component" value="Chromosome 1"/>
</dbReference>
<feature type="compositionally biased region" description="Acidic residues" evidence="1">
    <location>
        <begin position="101"/>
        <end position="128"/>
    </location>
</feature>
<feature type="compositionally biased region" description="Basic and acidic residues" evidence="1">
    <location>
        <begin position="70"/>
        <end position="81"/>
    </location>
</feature>
<feature type="compositionally biased region" description="Low complexity" evidence="1">
    <location>
        <begin position="196"/>
        <end position="205"/>
    </location>
</feature>
<evidence type="ECO:0000313" key="2">
    <source>
        <dbReference type="EMBL" id="CAI9088414.1"/>
    </source>
</evidence>
<feature type="compositionally biased region" description="Acidic residues" evidence="1">
    <location>
        <begin position="47"/>
        <end position="56"/>
    </location>
</feature>
<feature type="region of interest" description="Disordered" evidence="1">
    <location>
        <begin position="1"/>
        <end position="241"/>
    </location>
</feature>
<proteinExistence type="predicted"/>
<sequence length="241" mass="26321">MQESDDEDDVPDNSAGVHEPDDDEEYLEANDTDGSGSEEQNPGNEGQELENSDNEEMAGIGGEQDMPEIDVGHDVAENQHENEDEGQEIPGSSGNSGIDRSEDEDYIADETDDDSDGEEEMPWIEGEQDMPLPEIGNQEQGQDNEGDGEEILGSSGDTGVDHSSDEDHVADDTDDDSDGEEEMPWIEAEQDMPLPEIENQEQGQDNGEDEEEIQGSSGYSGIDRSSDEDYVADETDDSDDY</sequence>
<feature type="compositionally biased region" description="Polar residues" evidence="1">
    <location>
        <begin position="32"/>
        <end position="44"/>
    </location>
</feature>
<feature type="compositionally biased region" description="Basic and acidic residues" evidence="1">
    <location>
        <begin position="159"/>
        <end position="171"/>
    </location>
</feature>
<protein>
    <submittedName>
        <fullName evidence="2">OLC1v1022725C1</fullName>
    </submittedName>
</protein>